<dbReference type="SUPFAM" id="SSF53067">
    <property type="entry name" value="Actin-like ATPase domain"/>
    <property type="match status" value="2"/>
</dbReference>
<comment type="similarity">
    <text evidence="1">Belongs to the actin family.</text>
</comment>
<evidence type="ECO:0000313" key="2">
    <source>
        <dbReference type="EMBL" id="KAJ5075260.1"/>
    </source>
</evidence>
<name>A0A9Q0LQ73_ANAIG</name>
<evidence type="ECO:0000256" key="1">
    <source>
        <dbReference type="RuleBase" id="RU000487"/>
    </source>
</evidence>
<dbReference type="InterPro" id="IPR004000">
    <property type="entry name" value="Actin"/>
</dbReference>
<dbReference type="FunFam" id="3.30.420.40:FF:000050">
    <property type="entry name" value="Actin, alpha skeletal muscle"/>
    <property type="match status" value="1"/>
</dbReference>
<dbReference type="EMBL" id="JAPDFW010000066">
    <property type="protein sequence ID" value="KAJ5075260.1"/>
    <property type="molecule type" value="Genomic_DNA"/>
</dbReference>
<reference evidence="2" key="1">
    <citation type="submission" date="2022-10" db="EMBL/GenBank/DDBJ databases">
        <title>Novel sulphate-reducing endosymbionts in the free-living metamonad Anaeramoeba.</title>
        <authorList>
            <person name="Jerlstrom-Hultqvist J."/>
            <person name="Cepicka I."/>
            <person name="Gallot-Lavallee L."/>
            <person name="Salas-Leiva D."/>
            <person name="Curtis B.A."/>
            <person name="Zahonova K."/>
            <person name="Pipaliya S."/>
            <person name="Dacks J."/>
            <person name="Roger A.J."/>
        </authorList>
    </citation>
    <scope>NUCLEOTIDE SEQUENCE</scope>
    <source>
        <strain evidence="2">BMAN</strain>
    </source>
</reference>
<gene>
    <name evidence="2" type="ORF">M0811_07613</name>
</gene>
<evidence type="ECO:0000313" key="3">
    <source>
        <dbReference type="Proteomes" id="UP001149090"/>
    </source>
</evidence>
<comment type="caution">
    <text evidence="2">The sequence shown here is derived from an EMBL/GenBank/DDBJ whole genome shotgun (WGS) entry which is preliminary data.</text>
</comment>
<dbReference type="PANTHER" id="PTHR11937">
    <property type="entry name" value="ACTIN"/>
    <property type="match status" value="1"/>
</dbReference>
<dbReference type="InterPro" id="IPR043129">
    <property type="entry name" value="ATPase_NBD"/>
</dbReference>
<dbReference type="OrthoDB" id="337660at2759"/>
<dbReference type="Proteomes" id="UP001149090">
    <property type="component" value="Unassembled WGS sequence"/>
</dbReference>
<dbReference type="FunFam" id="3.30.420.40:FF:000058">
    <property type="entry name" value="Putative actin-related protein 5"/>
    <property type="match status" value="1"/>
</dbReference>
<dbReference type="AlphaFoldDB" id="A0A9Q0LQ73"/>
<sequence>MDLTKNFYKENETDIERRPIVIENGTATTRAGFAGEEIPKVHFSTVIGKPRRTGGCMIGIGGKSSYIGEEAKKSSRISINYPVRNGIISNYTDLEQIWFDIFYNELGVDPEHHSVLFVESPFNIDSSRAQTAQIMFERFLVPNFLTKNSAFLALFSIGKKSGFVVDSGESFTSFVPIFNEKILTHNLSKVGFAGKKLNGHFSQLLTKKKRNFRLLASKESIINIKENDCYVAFDYEEEMQINSKMKFMKKFLVGNKEYSFKLGSELFEMSEVFFDPKMQKFHQSTIQKCACDIILDCEEKVQKELFSNILLIGGSSLIRGFDERLQKEICKIADDNFEVNVIAPSERKHLAWIGGSKFASIPDFEKNCISREEYLEKGEQIFYQEDY</sequence>
<dbReference type="Gene3D" id="3.30.420.40">
    <property type="match status" value="2"/>
</dbReference>
<keyword evidence="3" id="KW-1185">Reference proteome</keyword>
<accession>A0A9Q0LQ73</accession>
<dbReference type="PRINTS" id="PR00190">
    <property type="entry name" value="ACTIN"/>
</dbReference>
<dbReference type="Pfam" id="PF00022">
    <property type="entry name" value="Actin"/>
    <property type="match status" value="1"/>
</dbReference>
<organism evidence="2 3">
    <name type="scientific">Anaeramoeba ignava</name>
    <name type="common">Anaerobic marine amoeba</name>
    <dbReference type="NCBI Taxonomy" id="1746090"/>
    <lineage>
        <taxon>Eukaryota</taxon>
        <taxon>Metamonada</taxon>
        <taxon>Anaeramoebidae</taxon>
        <taxon>Anaeramoeba</taxon>
    </lineage>
</organism>
<proteinExistence type="inferred from homology"/>
<protein>
    <submittedName>
        <fullName evidence="2">Actin-10-related</fullName>
    </submittedName>
</protein>
<dbReference type="SMART" id="SM00268">
    <property type="entry name" value="ACTIN"/>
    <property type="match status" value="1"/>
</dbReference>
<dbReference type="Gene3D" id="3.90.640.10">
    <property type="entry name" value="Actin, Chain A, domain 4"/>
    <property type="match status" value="1"/>
</dbReference>